<dbReference type="EMBL" id="JBBXMP010000272">
    <property type="protein sequence ID" value="KAL0058828.1"/>
    <property type="molecule type" value="Genomic_DNA"/>
</dbReference>
<name>A0ABR2ZC16_9AGAR</name>
<gene>
    <name evidence="3" type="ORF">AAF712_014479</name>
</gene>
<protein>
    <recommendedName>
        <fullName evidence="5">Transposase</fullName>
    </recommendedName>
</protein>
<evidence type="ECO:0000313" key="4">
    <source>
        <dbReference type="Proteomes" id="UP001437256"/>
    </source>
</evidence>
<keyword evidence="1" id="KW-0175">Coiled coil</keyword>
<evidence type="ECO:0000313" key="3">
    <source>
        <dbReference type="EMBL" id="KAL0058828.1"/>
    </source>
</evidence>
<evidence type="ECO:0000256" key="1">
    <source>
        <dbReference type="SAM" id="Coils"/>
    </source>
</evidence>
<feature type="region of interest" description="Disordered" evidence="2">
    <location>
        <begin position="1"/>
        <end position="21"/>
    </location>
</feature>
<comment type="caution">
    <text evidence="3">The sequence shown here is derived from an EMBL/GenBank/DDBJ whole genome shotgun (WGS) entry which is preliminary data.</text>
</comment>
<feature type="compositionally biased region" description="Polar residues" evidence="2">
    <location>
        <begin position="1"/>
        <end position="15"/>
    </location>
</feature>
<sequence>MSSGVPSATGRSTFQDTKDCNSGKGLSDHIKMCLGTATHRQVLASGKKPHELKELLKDHARAKNKNIAHIFDNMRKAGIHTYLNIEHTPQQTQGFLELMKCGRPHYWVPHPTTVLRDMKKALACTRQCILTILREYQGDINFAAITAHIITERQREKFLLDFFEVAEVLCITGHNMVNNNKMIEELGWVLPHFPGKEHQICCFAHTVNLIAKSFLPLFENNPGNSESDEAQLLKTLEEFERGEDVELDKDDLATVKEEAAKLREELREKAEQQVGVVKDNIDGLLNAHDDLPLEDEEALKQEVAPFCAVLMKVCGTLACPQTGTDTLLDPWPCLQDYTLQHNPSTCLEKTPLQPQPNTPTHSVRCQDPMEFYI</sequence>
<proteinExistence type="predicted"/>
<organism evidence="3 4">
    <name type="scientific">Marasmius tenuissimus</name>
    <dbReference type="NCBI Taxonomy" id="585030"/>
    <lineage>
        <taxon>Eukaryota</taxon>
        <taxon>Fungi</taxon>
        <taxon>Dikarya</taxon>
        <taxon>Basidiomycota</taxon>
        <taxon>Agaricomycotina</taxon>
        <taxon>Agaricomycetes</taxon>
        <taxon>Agaricomycetidae</taxon>
        <taxon>Agaricales</taxon>
        <taxon>Marasmiineae</taxon>
        <taxon>Marasmiaceae</taxon>
        <taxon>Marasmius</taxon>
    </lineage>
</organism>
<accession>A0ABR2ZC16</accession>
<evidence type="ECO:0000256" key="2">
    <source>
        <dbReference type="SAM" id="MobiDB-lite"/>
    </source>
</evidence>
<feature type="coiled-coil region" evidence="1">
    <location>
        <begin position="245"/>
        <end position="272"/>
    </location>
</feature>
<keyword evidence="4" id="KW-1185">Reference proteome</keyword>
<evidence type="ECO:0008006" key="5">
    <source>
        <dbReference type="Google" id="ProtNLM"/>
    </source>
</evidence>
<reference evidence="3 4" key="1">
    <citation type="submission" date="2024-05" db="EMBL/GenBank/DDBJ databases">
        <title>A draft genome resource for the thread blight pathogen Marasmius tenuissimus strain MS-2.</title>
        <authorList>
            <person name="Yulfo-Soto G.E."/>
            <person name="Baruah I.K."/>
            <person name="Amoako-Attah I."/>
            <person name="Bukari Y."/>
            <person name="Meinhardt L.W."/>
            <person name="Bailey B.A."/>
            <person name="Cohen S.P."/>
        </authorList>
    </citation>
    <scope>NUCLEOTIDE SEQUENCE [LARGE SCALE GENOMIC DNA]</scope>
    <source>
        <strain evidence="3 4">MS-2</strain>
    </source>
</reference>
<dbReference type="Proteomes" id="UP001437256">
    <property type="component" value="Unassembled WGS sequence"/>
</dbReference>